<dbReference type="Proteomes" id="UP001251528">
    <property type="component" value="Unassembled WGS sequence"/>
</dbReference>
<evidence type="ECO:0000256" key="13">
    <source>
        <dbReference type="ARBA" id="ARBA00047899"/>
    </source>
</evidence>
<dbReference type="EC" id="2.7.11.1" evidence="3"/>
<protein>
    <recommendedName>
        <fullName evidence="5">EKC/KEOPS complex subunit BUD32</fullName>
        <ecNumber evidence="3">2.7.11.1</ecNumber>
    </recommendedName>
    <alternativeName>
        <fullName evidence="11 12">Atypical Serine/threonine protein kinase BUD32</fullName>
    </alternativeName>
    <alternativeName>
        <fullName evidence="4">EKC/KEOPS complex subunit bud32</fullName>
    </alternativeName>
</protein>
<evidence type="ECO:0000256" key="11">
    <source>
        <dbReference type="ARBA" id="ARBA00030980"/>
    </source>
</evidence>
<dbReference type="GO" id="GO:0005524">
    <property type="term" value="F:ATP binding"/>
    <property type="evidence" value="ECO:0007669"/>
    <property type="project" value="UniProtKB-KW"/>
</dbReference>
<evidence type="ECO:0000256" key="4">
    <source>
        <dbReference type="ARBA" id="ARBA00013948"/>
    </source>
</evidence>
<dbReference type="InterPro" id="IPR011009">
    <property type="entry name" value="Kinase-like_dom_sf"/>
</dbReference>
<dbReference type="PROSITE" id="PS00109">
    <property type="entry name" value="PROTEIN_KINASE_TYR"/>
    <property type="match status" value="1"/>
</dbReference>
<keyword evidence="7" id="KW-0808">Transferase</keyword>
<feature type="domain" description="Protein kinase" evidence="15">
    <location>
        <begin position="1"/>
        <end position="267"/>
    </location>
</feature>
<dbReference type="Pfam" id="PF00069">
    <property type="entry name" value="Pkinase"/>
    <property type="match status" value="1"/>
</dbReference>
<dbReference type="AlphaFoldDB" id="A0AAJ0CN70"/>
<dbReference type="GO" id="GO:0004674">
    <property type="term" value="F:protein serine/threonine kinase activity"/>
    <property type="evidence" value="ECO:0007669"/>
    <property type="project" value="UniProtKB-KW"/>
</dbReference>
<reference evidence="16" key="1">
    <citation type="submission" date="2023-06" db="EMBL/GenBank/DDBJ databases">
        <title>Conoideocrella luteorostrata (Hypocreales: Clavicipitaceae), a potential biocontrol fungus for elongate hemlock scale in United States Christmas tree production areas.</title>
        <authorList>
            <person name="Barrett H."/>
            <person name="Lovett B."/>
            <person name="Macias A.M."/>
            <person name="Stajich J.E."/>
            <person name="Kasson M.T."/>
        </authorList>
    </citation>
    <scope>NUCLEOTIDE SEQUENCE</scope>
    <source>
        <strain evidence="16">ARSEF 14590</strain>
    </source>
</reference>
<keyword evidence="8" id="KW-0547">Nucleotide-binding</keyword>
<evidence type="ECO:0000256" key="9">
    <source>
        <dbReference type="ARBA" id="ARBA00022777"/>
    </source>
</evidence>
<dbReference type="EMBL" id="JASWJB010000115">
    <property type="protein sequence ID" value="KAK2596606.1"/>
    <property type="molecule type" value="Genomic_DNA"/>
</dbReference>
<gene>
    <name evidence="16" type="ORF">QQS21_006282</name>
</gene>
<evidence type="ECO:0000256" key="10">
    <source>
        <dbReference type="ARBA" id="ARBA00022840"/>
    </source>
</evidence>
<dbReference type="PROSITE" id="PS50011">
    <property type="entry name" value="PROTEIN_KINASE_DOM"/>
    <property type="match status" value="1"/>
</dbReference>
<dbReference type="InterPro" id="IPR008266">
    <property type="entry name" value="Tyr_kinase_AS"/>
</dbReference>
<name>A0AAJ0CN70_9HYPO</name>
<evidence type="ECO:0000313" key="17">
    <source>
        <dbReference type="Proteomes" id="UP001251528"/>
    </source>
</evidence>
<keyword evidence="9" id="KW-0418">Kinase</keyword>
<evidence type="ECO:0000256" key="3">
    <source>
        <dbReference type="ARBA" id="ARBA00012513"/>
    </source>
</evidence>
<comment type="subunit">
    <text evidence="2">Component of the EKC/KEOPS complex composed of at least BUD32, CGI121, GON7, KAE1 and PCC1; the whole complex dimerizes.</text>
</comment>
<evidence type="ECO:0000256" key="7">
    <source>
        <dbReference type="ARBA" id="ARBA00022679"/>
    </source>
</evidence>
<evidence type="ECO:0000256" key="8">
    <source>
        <dbReference type="ARBA" id="ARBA00022741"/>
    </source>
</evidence>
<comment type="caution">
    <text evidence="16">The sequence shown here is derived from an EMBL/GenBank/DDBJ whole genome shotgun (WGS) entry which is preliminary data.</text>
</comment>
<evidence type="ECO:0000256" key="1">
    <source>
        <dbReference type="ARBA" id="ARBA00003747"/>
    </source>
</evidence>
<dbReference type="SMART" id="SM00220">
    <property type="entry name" value="S_TKc"/>
    <property type="match status" value="1"/>
</dbReference>
<dbReference type="Gene3D" id="1.10.510.10">
    <property type="entry name" value="Transferase(Phosphotransferase) domain 1"/>
    <property type="match status" value="1"/>
</dbReference>
<keyword evidence="17" id="KW-1185">Reference proteome</keyword>
<evidence type="ECO:0000256" key="2">
    <source>
        <dbReference type="ARBA" id="ARBA00011534"/>
    </source>
</evidence>
<proteinExistence type="predicted"/>
<dbReference type="PANTHER" id="PTHR24343">
    <property type="entry name" value="SERINE/THREONINE KINASE"/>
    <property type="match status" value="1"/>
</dbReference>
<evidence type="ECO:0000256" key="6">
    <source>
        <dbReference type="ARBA" id="ARBA00022527"/>
    </source>
</evidence>
<dbReference type="PANTHER" id="PTHR24343:SF558">
    <property type="entry name" value="PROTEIN KINASE DOMAIN-CONTAINING PROTEIN"/>
    <property type="match status" value="1"/>
</dbReference>
<comment type="function">
    <text evidence="1">Component of the EKC/KEOPS complex that is required for the formation of a threonylcarbamoyl group on adenosine at position 37 (t(6)A37) in tRNAs that read codons beginning with adenine. The complex is probably involved in the transfer of the threonylcarbamoyl moiety of threonylcarbamoyl-AMP (TC-AMP) to the N6 group of A37. BUD32 has ATPase activity in the context of the EKC/KEOPS complex and likely plays a supporting role to the catalytic subunit KAE1. The EKC/KEOPS complex also promotes both telomere uncapping and telomere elongation. The complex is required for efficient recruitment of transcriptional coactivators.</text>
</comment>
<accession>A0AAJ0CN70</accession>
<evidence type="ECO:0000313" key="16">
    <source>
        <dbReference type="EMBL" id="KAK2596606.1"/>
    </source>
</evidence>
<evidence type="ECO:0000256" key="14">
    <source>
        <dbReference type="ARBA" id="ARBA00048679"/>
    </source>
</evidence>
<dbReference type="InterPro" id="IPR000719">
    <property type="entry name" value="Prot_kinase_dom"/>
</dbReference>
<keyword evidence="10" id="KW-0067">ATP-binding</keyword>
<keyword evidence="6" id="KW-0723">Serine/threonine-protein kinase</keyword>
<sequence length="267" mass="29945">MHELQYCGSTSTFYSLGEGTIVKQPSKVWSGNANYEALEEEHKKALEIERQLFELLGHHEMIVPIANGYRGPYAESGIQLAEANHGNLQDYIDTHNKQIGLALRWKWVLQATRAVELLHQKGVIHSDLRLENYLVHSPELDLWICDFGGSFCDKLGLDGRHLPDDPFFDPRLPYESSPATDIFSLGSIFYTILTGHWPHLNGSTPVGMAKLEFQEKANKLFKEGKFPDLSGISGGEVIDGCWNHKYATAVEVQAAVEKAIKSQGFEM</sequence>
<evidence type="ECO:0000256" key="12">
    <source>
        <dbReference type="ARBA" id="ARBA00033194"/>
    </source>
</evidence>
<evidence type="ECO:0000256" key="5">
    <source>
        <dbReference type="ARBA" id="ARBA00019973"/>
    </source>
</evidence>
<evidence type="ECO:0000259" key="15">
    <source>
        <dbReference type="PROSITE" id="PS50011"/>
    </source>
</evidence>
<comment type="catalytic activity">
    <reaction evidence="14">
        <text>L-seryl-[protein] + ATP = O-phospho-L-seryl-[protein] + ADP + H(+)</text>
        <dbReference type="Rhea" id="RHEA:17989"/>
        <dbReference type="Rhea" id="RHEA-COMP:9863"/>
        <dbReference type="Rhea" id="RHEA-COMP:11604"/>
        <dbReference type="ChEBI" id="CHEBI:15378"/>
        <dbReference type="ChEBI" id="CHEBI:29999"/>
        <dbReference type="ChEBI" id="CHEBI:30616"/>
        <dbReference type="ChEBI" id="CHEBI:83421"/>
        <dbReference type="ChEBI" id="CHEBI:456216"/>
        <dbReference type="EC" id="2.7.11.1"/>
    </reaction>
</comment>
<organism evidence="16 17">
    <name type="scientific">Conoideocrella luteorostrata</name>
    <dbReference type="NCBI Taxonomy" id="1105319"/>
    <lineage>
        <taxon>Eukaryota</taxon>
        <taxon>Fungi</taxon>
        <taxon>Dikarya</taxon>
        <taxon>Ascomycota</taxon>
        <taxon>Pezizomycotina</taxon>
        <taxon>Sordariomycetes</taxon>
        <taxon>Hypocreomycetidae</taxon>
        <taxon>Hypocreales</taxon>
        <taxon>Clavicipitaceae</taxon>
        <taxon>Conoideocrella</taxon>
    </lineage>
</organism>
<dbReference type="SUPFAM" id="SSF56112">
    <property type="entry name" value="Protein kinase-like (PK-like)"/>
    <property type="match status" value="1"/>
</dbReference>
<comment type="catalytic activity">
    <reaction evidence="13">
        <text>L-threonyl-[protein] + ATP = O-phospho-L-threonyl-[protein] + ADP + H(+)</text>
        <dbReference type="Rhea" id="RHEA:46608"/>
        <dbReference type="Rhea" id="RHEA-COMP:11060"/>
        <dbReference type="Rhea" id="RHEA-COMP:11605"/>
        <dbReference type="ChEBI" id="CHEBI:15378"/>
        <dbReference type="ChEBI" id="CHEBI:30013"/>
        <dbReference type="ChEBI" id="CHEBI:30616"/>
        <dbReference type="ChEBI" id="CHEBI:61977"/>
        <dbReference type="ChEBI" id="CHEBI:456216"/>
        <dbReference type="EC" id="2.7.11.1"/>
    </reaction>
</comment>